<dbReference type="Pfam" id="PF00107">
    <property type="entry name" value="ADH_zinc_N"/>
    <property type="match status" value="1"/>
</dbReference>
<accession>A0A4V3BKJ2</accession>
<proteinExistence type="predicted"/>
<dbReference type="InterPro" id="IPR013149">
    <property type="entry name" value="ADH-like_C"/>
</dbReference>
<dbReference type="Gene3D" id="3.40.50.720">
    <property type="entry name" value="NAD(P)-binding Rossmann-like Domain"/>
    <property type="match status" value="1"/>
</dbReference>
<comment type="caution">
    <text evidence="2">The sequence shown here is derived from an EMBL/GenBank/DDBJ whole genome shotgun (WGS) entry which is preliminary data.</text>
</comment>
<dbReference type="InterPro" id="IPR036291">
    <property type="entry name" value="NAD(P)-bd_dom_sf"/>
</dbReference>
<organism evidence="2 3">
    <name type="scientific">Curtobacterium flaccumfaciens</name>
    <dbReference type="NCBI Taxonomy" id="2035"/>
    <lineage>
        <taxon>Bacteria</taxon>
        <taxon>Bacillati</taxon>
        <taxon>Actinomycetota</taxon>
        <taxon>Actinomycetes</taxon>
        <taxon>Micrococcales</taxon>
        <taxon>Microbacteriaceae</taxon>
        <taxon>Curtobacterium</taxon>
    </lineage>
</organism>
<dbReference type="GO" id="GO:0016491">
    <property type="term" value="F:oxidoreductase activity"/>
    <property type="evidence" value="ECO:0007669"/>
    <property type="project" value="TreeGrafter"/>
</dbReference>
<gene>
    <name evidence="2" type="ORF">EDF64_112115</name>
</gene>
<dbReference type="RefSeq" id="WP_133520848.1">
    <property type="nucleotide sequence ID" value="NZ_SNVW01000012.1"/>
</dbReference>
<dbReference type="SUPFAM" id="SSF51735">
    <property type="entry name" value="NAD(P)-binding Rossmann-fold domains"/>
    <property type="match status" value="1"/>
</dbReference>
<dbReference type="PANTHER" id="PTHR43677:SF11">
    <property type="entry name" value="ZINC-CONTAINING ALCOHOL DEHYDROGENASE"/>
    <property type="match status" value="1"/>
</dbReference>
<name>A0A4V3BKJ2_9MICO</name>
<dbReference type="InterPro" id="IPR011032">
    <property type="entry name" value="GroES-like_sf"/>
</dbReference>
<feature type="domain" description="Alcohol dehydrogenase-like C-terminal" evidence="1">
    <location>
        <begin position="145"/>
        <end position="265"/>
    </location>
</feature>
<dbReference type="PANTHER" id="PTHR43677">
    <property type="entry name" value="SHORT-CHAIN DEHYDROGENASE/REDUCTASE"/>
    <property type="match status" value="1"/>
</dbReference>
<dbReference type="EMBL" id="SNVW01000012">
    <property type="protein sequence ID" value="TDN42472.1"/>
    <property type="molecule type" value="Genomic_DNA"/>
</dbReference>
<dbReference type="Proteomes" id="UP000295764">
    <property type="component" value="Unassembled WGS sequence"/>
</dbReference>
<evidence type="ECO:0000313" key="2">
    <source>
        <dbReference type="EMBL" id="TDN42472.1"/>
    </source>
</evidence>
<protein>
    <submittedName>
        <fullName evidence="2">NADPH:quinone reductase-like Zn-dependent oxidoreductase</fullName>
    </submittedName>
</protein>
<evidence type="ECO:0000259" key="1">
    <source>
        <dbReference type="Pfam" id="PF00107"/>
    </source>
</evidence>
<dbReference type="Gene3D" id="3.90.180.10">
    <property type="entry name" value="Medium-chain alcohol dehydrogenases, catalytic domain"/>
    <property type="match status" value="1"/>
</dbReference>
<dbReference type="SUPFAM" id="SSF50129">
    <property type="entry name" value="GroES-like"/>
    <property type="match status" value="1"/>
</dbReference>
<dbReference type="OrthoDB" id="9787435at2"/>
<reference evidence="2 3" key="1">
    <citation type="submission" date="2019-03" db="EMBL/GenBank/DDBJ databases">
        <title>Genomic analyses of the natural microbiome of Caenorhabditis elegans.</title>
        <authorList>
            <person name="Samuel B."/>
        </authorList>
    </citation>
    <scope>NUCLEOTIDE SEQUENCE [LARGE SCALE GENOMIC DNA]</scope>
    <source>
        <strain evidence="2 3">JUb65</strain>
    </source>
</reference>
<evidence type="ECO:0000313" key="3">
    <source>
        <dbReference type="Proteomes" id="UP000295764"/>
    </source>
</evidence>
<sequence length="314" mass="31560">MHAAVVTEFGHVPTWQEFDEPAAGPGEVVADVVAAGLHPRVRSQADGSHYTSEGALPLVPGVDGVGRFPDGSLRYFAVASDTRGTMAERVAVDPRASVVLPDGADPVAVAAGANPVMSSWVALRRRITFTPGSRALVLGVTGASGRAAVQVAKHLGASHVVASGRDAGRLATLTGIGADVVVPLGDAEAVGVAAADVDVVIDYVWGQPAADVMRALVTARADRGRRLDWIAIGSTAGQEAQIPSAALRASGLTIVGSGQGSVGRAAFVAELPHIVAAIADGTIGVDATAVRMSDVASVWAGQSGAGAGRVVLVP</sequence>
<dbReference type="InterPro" id="IPR051397">
    <property type="entry name" value="Zn-ADH-like_protein"/>
</dbReference>
<dbReference type="AlphaFoldDB" id="A0A4V3BKJ2"/>